<sequence length="563" mass="66222">MNNNIPITTNQASSFKLKVGENLHGFCNRNIYTVKITTEDNTEIVMPSKNYFFVGDKFYVPYNNYLHDSYLNIPSEYQYIKVERTQYTTYSKETQDFYNLVICDQNGEAYHYNYQKFYIRPENIIEKPETINLEEYYNVQKTRGDSPLFKISSEEPYKNTETSPAILLDLHSNEKFAKLSPESLQYKHYSSANHDTFIFNYSDISKHHINDDKSIHLHNIRDDVIQEEMENSPIFLVIQDGKFFFTDIEQEGSLVKDYNTALRVLNFANFQIQDIPNDNRYVNMHEKFIFKVVKSDLQTEYGKNFASVILEDKEIALIPNDDNTHLFFDGNFSFEYCNNVREVFKYDEPISGFTKSFAAISQEKLDSTNIYITIKSDEGDHTQTYFSDKQGNHILDLPNTGLTEYLSTILPLDYSQNETHNISARDITHQASETIQEHNVLDQKEDNTRPEKLIDKEHHTNEGNTFDPITEQDIDTIYFPLSKEHINIGDNIDQDKHHISFDLTYEGWLNFYEAIKENYSYDQVWSAYNNIFKDYGKEQENDNVYINQNNHIFIDNYDFGLVQ</sequence>
<dbReference type="EMBL" id="CP000236">
    <property type="protein sequence ID" value="ABD44668.1"/>
    <property type="molecule type" value="Genomic_DNA"/>
</dbReference>
<dbReference type="HOGENOM" id="CLU_409240_0_0_5"/>
<dbReference type="KEGG" id="ech:ECH_0187"/>
<protein>
    <submittedName>
        <fullName evidence="1">Uncharacterized protein</fullName>
    </submittedName>
</protein>
<evidence type="ECO:0000313" key="1">
    <source>
        <dbReference type="EMBL" id="ABD44668.1"/>
    </source>
</evidence>
<dbReference type="AlphaFoldDB" id="Q2GHS2"/>
<dbReference type="RefSeq" id="WP_011452444.1">
    <property type="nucleotide sequence ID" value="NC_007799.1"/>
</dbReference>
<organism evidence="1 2">
    <name type="scientific">Ehrlichia chaffeensis (strain ATCC CRL-10679 / Arkansas)</name>
    <dbReference type="NCBI Taxonomy" id="205920"/>
    <lineage>
        <taxon>Bacteria</taxon>
        <taxon>Pseudomonadati</taxon>
        <taxon>Pseudomonadota</taxon>
        <taxon>Alphaproteobacteria</taxon>
        <taxon>Rickettsiales</taxon>
        <taxon>Anaplasmataceae</taxon>
        <taxon>Ehrlichia</taxon>
    </lineage>
</organism>
<evidence type="ECO:0000313" key="2">
    <source>
        <dbReference type="Proteomes" id="UP000008320"/>
    </source>
</evidence>
<reference evidence="1 2" key="1">
    <citation type="journal article" date="2006" name="PLoS Genet.">
        <title>Comparative genomics of emerging human ehrlichiosis agents.</title>
        <authorList>
            <person name="Dunning Hotopp J.C."/>
            <person name="Lin M."/>
            <person name="Madupu R."/>
            <person name="Crabtree J."/>
            <person name="Angiuoli S.V."/>
            <person name="Eisen J.A."/>
            <person name="Seshadri R."/>
            <person name="Ren Q."/>
            <person name="Wu M."/>
            <person name="Utterback T.R."/>
            <person name="Smith S."/>
            <person name="Lewis M."/>
            <person name="Khouri H."/>
            <person name="Zhang C."/>
            <person name="Niu H."/>
            <person name="Lin Q."/>
            <person name="Ohashi N."/>
            <person name="Zhi N."/>
            <person name="Nelson W."/>
            <person name="Brinkac L.M."/>
            <person name="Dodson R.J."/>
            <person name="Rosovitz M.J."/>
            <person name="Sundaram J."/>
            <person name="Daugherty S.C."/>
            <person name="Davidsen T."/>
            <person name="Durkin A.S."/>
            <person name="Gwinn M."/>
            <person name="Haft D.H."/>
            <person name="Selengut J.D."/>
            <person name="Sullivan S.A."/>
            <person name="Zafar N."/>
            <person name="Zhou L."/>
            <person name="Benahmed F."/>
            <person name="Forberger H."/>
            <person name="Halpin R."/>
            <person name="Mulligan S."/>
            <person name="Robinson J."/>
            <person name="White O."/>
            <person name="Rikihisa Y."/>
            <person name="Tettelin H."/>
        </authorList>
    </citation>
    <scope>NUCLEOTIDE SEQUENCE [LARGE SCALE GENOMIC DNA]</scope>
    <source>
        <strain evidence="2">ATCC CRL-10679 / Arkansas</strain>
    </source>
</reference>
<keyword evidence="2" id="KW-1185">Reference proteome</keyword>
<dbReference type="Proteomes" id="UP000008320">
    <property type="component" value="Chromosome"/>
</dbReference>
<name>Q2GHS2_EHRCR</name>
<accession>Q2GHS2</accession>
<proteinExistence type="predicted"/>
<dbReference type="OrthoDB" id="7163264at2"/>
<gene>
    <name evidence="1" type="ordered locus">ECH_0187</name>
</gene>